<accession>A0A1Q3DY44</accession>
<feature type="compositionally biased region" description="Low complexity" evidence="1">
    <location>
        <begin position="452"/>
        <end position="462"/>
    </location>
</feature>
<reference evidence="2 3" key="1">
    <citation type="submission" date="2016-08" db="EMBL/GenBank/DDBJ databases">
        <authorList>
            <consortium name="Lentinula edodes genome sequencing consortium"/>
            <person name="Sakamoto Y."/>
            <person name="Nakade K."/>
            <person name="Sato S."/>
            <person name="Yoshida Y."/>
            <person name="Miyazaki K."/>
            <person name="Natsume S."/>
            <person name="Konno N."/>
        </authorList>
    </citation>
    <scope>NUCLEOTIDE SEQUENCE [LARGE SCALE GENOMIC DNA]</scope>
    <source>
        <strain evidence="2 3">NBRC 111202</strain>
    </source>
</reference>
<feature type="region of interest" description="Disordered" evidence="1">
    <location>
        <begin position="229"/>
        <end position="417"/>
    </location>
</feature>
<feature type="region of interest" description="Disordered" evidence="1">
    <location>
        <begin position="95"/>
        <end position="125"/>
    </location>
</feature>
<keyword evidence="3" id="KW-1185">Reference proteome</keyword>
<organism evidence="2 3">
    <name type="scientific">Lentinula edodes</name>
    <name type="common">Shiitake mushroom</name>
    <name type="synonym">Lentinus edodes</name>
    <dbReference type="NCBI Taxonomy" id="5353"/>
    <lineage>
        <taxon>Eukaryota</taxon>
        <taxon>Fungi</taxon>
        <taxon>Dikarya</taxon>
        <taxon>Basidiomycota</taxon>
        <taxon>Agaricomycotina</taxon>
        <taxon>Agaricomycetes</taxon>
        <taxon>Agaricomycetidae</taxon>
        <taxon>Agaricales</taxon>
        <taxon>Marasmiineae</taxon>
        <taxon>Omphalotaceae</taxon>
        <taxon>Lentinula</taxon>
    </lineage>
</organism>
<dbReference type="AlphaFoldDB" id="A0A1Q3DY44"/>
<feature type="compositionally biased region" description="Low complexity" evidence="1">
    <location>
        <begin position="523"/>
        <end position="545"/>
    </location>
</feature>
<dbReference type="Proteomes" id="UP000188533">
    <property type="component" value="Unassembled WGS sequence"/>
</dbReference>
<evidence type="ECO:0000313" key="2">
    <source>
        <dbReference type="EMBL" id="GAV99763.1"/>
    </source>
</evidence>
<dbReference type="EMBL" id="BDGU01000018">
    <property type="protein sequence ID" value="GAV99763.1"/>
    <property type="molecule type" value="Genomic_DNA"/>
</dbReference>
<comment type="caution">
    <text evidence="2">The sequence shown here is derived from an EMBL/GenBank/DDBJ whole genome shotgun (WGS) entry which is preliminary data.</text>
</comment>
<dbReference type="STRING" id="5353.A0A1Q3DY44"/>
<feature type="region of interest" description="Disordered" evidence="1">
    <location>
        <begin position="448"/>
        <end position="471"/>
    </location>
</feature>
<evidence type="ECO:0000313" key="3">
    <source>
        <dbReference type="Proteomes" id="UP000188533"/>
    </source>
</evidence>
<protein>
    <submittedName>
        <fullName evidence="2">Uncharacterized protein</fullName>
    </submittedName>
</protein>
<feature type="compositionally biased region" description="Polar residues" evidence="1">
    <location>
        <begin position="546"/>
        <end position="561"/>
    </location>
</feature>
<name>A0A1Q3DY44_LENED</name>
<feature type="compositionally biased region" description="Polar residues" evidence="1">
    <location>
        <begin position="232"/>
        <end position="241"/>
    </location>
</feature>
<proteinExistence type="predicted"/>
<feature type="compositionally biased region" description="Low complexity" evidence="1">
    <location>
        <begin position="403"/>
        <end position="415"/>
    </location>
</feature>
<sequence length="653" mass="71449">MSSTAHSNFFQRGRINAKDLTRQDPKYILDYAARYDIPKTLAPEEIVDKIFNGRQKFIPILPNHTWALEDDCIVLTERREPPKFPHYQSLPLANTCPPLGDAFPEPPEDTFSRSPSPTSDKSAEERPFARLRLPLVYPPVGLNDQAVPDGWLQQMLEEYQEDHETVVADLQKLVEEVESVSYETVRVMSKIRKEQADTWRLLDIVKEVCGSEFLDKVLRDVHATTRFEMNRKTSGSSSQLIPPTADEDGGKIRSKKFTKDKQIFSMTRGSALPLDESSDVPGPSEQPSNSQARASFSTGPLVDTPVAGKLATATPHPSSAPESFSPVTQPTASSDLDNTMNPTIKSPVPARNKRSRPNSSNDTSDDVGSVASRLKRRKASLAASSDPAPQGNTPTAAPPPVSTSPVIPSVPSNPVDRAISSAQPVQRSDGPFNLWGPMPVHMHRVPATRQTASSSAHVAASSNNPSITASGLPRIEESYNLWTAKFPIPFERRRNLSPDPADSSQPATDSNQPNVGNLLNAPSSSSVTSSSLPIASSSRPTTTSSQPIASSSQPTASFSQPTERRRPAPLKRANERLMMNSDGTLELIDIDTPERIAASEELVRDAQRKGHYFTLTTIAEQCAPRYPFLFAGKKEDDYHSICPPSPRAGWGYK</sequence>
<reference evidence="2 3" key="2">
    <citation type="submission" date="2017-02" db="EMBL/GenBank/DDBJ databases">
        <title>A genome survey and senescence transcriptome analysis in Lentinula edodes.</title>
        <authorList>
            <person name="Sakamoto Y."/>
            <person name="Nakade K."/>
            <person name="Sato S."/>
            <person name="Yoshida Y."/>
            <person name="Miyazaki K."/>
            <person name="Natsume S."/>
            <person name="Konno N."/>
        </authorList>
    </citation>
    <scope>NUCLEOTIDE SEQUENCE [LARGE SCALE GENOMIC DNA]</scope>
    <source>
        <strain evidence="2 3">NBRC 111202</strain>
    </source>
</reference>
<evidence type="ECO:0000256" key="1">
    <source>
        <dbReference type="SAM" id="MobiDB-lite"/>
    </source>
</evidence>
<feature type="compositionally biased region" description="Polar residues" evidence="1">
    <location>
        <begin position="285"/>
        <end position="298"/>
    </location>
</feature>
<feature type="compositionally biased region" description="Polar residues" evidence="1">
    <location>
        <begin position="502"/>
        <end position="522"/>
    </location>
</feature>
<feature type="region of interest" description="Disordered" evidence="1">
    <location>
        <begin position="493"/>
        <end position="572"/>
    </location>
</feature>
<gene>
    <name evidence="2" type="ORF">LENED_001244</name>
</gene>
<feature type="compositionally biased region" description="Polar residues" evidence="1">
    <location>
        <begin position="315"/>
        <end position="344"/>
    </location>
</feature>